<dbReference type="InterPro" id="IPR029016">
    <property type="entry name" value="GAF-like_dom_sf"/>
</dbReference>
<dbReference type="Proteomes" id="UP000245754">
    <property type="component" value="Unassembled WGS sequence"/>
</dbReference>
<organism evidence="6 7">
    <name type="scientific">Cupriavidus plantarum</name>
    <dbReference type="NCBI Taxonomy" id="942865"/>
    <lineage>
        <taxon>Bacteria</taxon>
        <taxon>Pseudomonadati</taxon>
        <taxon>Pseudomonadota</taxon>
        <taxon>Betaproteobacteria</taxon>
        <taxon>Burkholderiales</taxon>
        <taxon>Burkholderiaceae</taxon>
        <taxon>Cupriavidus</taxon>
    </lineage>
</organism>
<dbReference type="PROSITE" id="PS51077">
    <property type="entry name" value="HTH_ICLR"/>
    <property type="match status" value="1"/>
</dbReference>
<feature type="domain" description="HTH iclR-type" evidence="4">
    <location>
        <begin position="5"/>
        <end position="66"/>
    </location>
</feature>
<dbReference type="InterPro" id="IPR050707">
    <property type="entry name" value="HTH_MetabolicPath_Reg"/>
</dbReference>
<dbReference type="Pfam" id="PF09339">
    <property type="entry name" value="HTH_IclR"/>
    <property type="match status" value="1"/>
</dbReference>
<dbReference type="PANTHER" id="PTHR30136">
    <property type="entry name" value="HELIX-TURN-HELIX TRANSCRIPTIONAL REGULATOR, ICLR FAMILY"/>
    <property type="match status" value="1"/>
</dbReference>
<proteinExistence type="predicted"/>
<dbReference type="SUPFAM" id="SSF46785">
    <property type="entry name" value="Winged helix' DNA-binding domain"/>
    <property type="match status" value="1"/>
</dbReference>
<reference evidence="6 7" key="1">
    <citation type="submission" date="2018-05" db="EMBL/GenBank/DDBJ databases">
        <title>Genomic Encyclopedia of Type Strains, Phase IV (KMG-V): Genome sequencing to study the core and pangenomes of soil and plant-associated prokaryotes.</title>
        <authorList>
            <person name="Whitman W."/>
        </authorList>
    </citation>
    <scope>NUCLEOTIDE SEQUENCE [LARGE SCALE GENOMIC DNA]</scope>
    <source>
        <strain evidence="6 7">SLV-132</strain>
    </source>
</reference>
<keyword evidence="1" id="KW-0805">Transcription regulation</keyword>
<evidence type="ECO:0000256" key="1">
    <source>
        <dbReference type="ARBA" id="ARBA00023015"/>
    </source>
</evidence>
<keyword evidence="3" id="KW-0804">Transcription</keyword>
<dbReference type="PROSITE" id="PS51078">
    <property type="entry name" value="ICLR_ED"/>
    <property type="match status" value="1"/>
</dbReference>
<dbReference type="GO" id="GO:0003677">
    <property type="term" value="F:DNA binding"/>
    <property type="evidence" value="ECO:0007669"/>
    <property type="project" value="UniProtKB-KW"/>
</dbReference>
<gene>
    <name evidence="6" type="ORF">C7419_102822</name>
</gene>
<evidence type="ECO:0000256" key="2">
    <source>
        <dbReference type="ARBA" id="ARBA00023125"/>
    </source>
</evidence>
<evidence type="ECO:0000313" key="6">
    <source>
        <dbReference type="EMBL" id="PWK35544.1"/>
    </source>
</evidence>
<evidence type="ECO:0000259" key="5">
    <source>
        <dbReference type="PROSITE" id="PS51078"/>
    </source>
</evidence>
<dbReference type="PANTHER" id="PTHR30136:SF35">
    <property type="entry name" value="HTH-TYPE TRANSCRIPTIONAL REGULATOR RV1719"/>
    <property type="match status" value="1"/>
</dbReference>
<dbReference type="InterPro" id="IPR036390">
    <property type="entry name" value="WH_DNA-bd_sf"/>
</dbReference>
<dbReference type="GO" id="GO:0045892">
    <property type="term" value="P:negative regulation of DNA-templated transcription"/>
    <property type="evidence" value="ECO:0007669"/>
    <property type="project" value="TreeGrafter"/>
</dbReference>
<dbReference type="InterPro" id="IPR014757">
    <property type="entry name" value="Tscrpt_reg_IclR_C"/>
</dbReference>
<dbReference type="AlphaFoldDB" id="A0A316ET71"/>
<comment type="caution">
    <text evidence="6">The sequence shown here is derived from an EMBL/GenBank/DDBJ whole genome shotgun (WGS) entry which is preliminary data.</text>
</comment>
<dbReference type="InterPro" id="IPR036388">
    <property type="entry name" value="WH-like_DNA-bd_sf"/>
</dbReference>
<evidence type="ECO:0000256" key="3">
    <source>
        <dbReference type="ARBA" id="ARBA00023163"/>
    </source>
</evidence>
<name>A0A316ET71_9BURK</name>
<dbReference type="Pfam" id="PF01614">
    <property type="entry name" value="IclR_C"/>
    <property type="match status" value="1"/>
</dbReference>
<keyword evidence="2" id="KW-0238">DNA-binding</keyword>
<dbReference type="EMBL" id="QGGT01000002">
    <property type="protein sequence ID" value="PWK35544.1"/>
    <property type="molecule type" value="Genomic_DNA"/>
</dbReference>
<accession>A0A316ET71</accession>
<dbReference type="RefSeq" id="WP_109583579.1">
    <property type="nucleotide sequence ID" value="NZ_QGGT01000002.1"/>
</dbReference>
<dbReference type="SUPFAM" id="SSF55781">
    <property type="entry name" value="GAF domain-like"/>
    <property type="match status" value="1"/>
</dbReference>
<keyword evidence="7" id="KW-1185">Reference proteome</keyword>
<dbReference type="GO" id="GO:0003700">
    <property type="term" value="F:DNA-binding transcription factor activity"/>
    <property type="evidence" value="ECO:0007669"/>
    <property type="project" value="TreeGrafter"/>
</dbReference>
<feature type="domain" description="IclR-ED" evidence="5">
    <location>
        <begin position="69"/>
        <end position="256"/>
    </location>
</feature>
<sequence length="256" mass="27640">MNDSVRSAARVLDLLEFFAATGKGLPLTSVSTTFGMPKSSTLGLLRTLLSRGYIERDDHNLYRLNPVFRRAGFGWNGDVEARLIALTKPLMDDLCEEVGETVILSVLTDDGQVKTVSKCLAKAVVRYDLELGKPYPGYCSAMGRTMLACLPRARRDAILAATPLTPRTPFTVYDLDGVNAKIDQAAEDGYAISDEEFVLDGVGIAMAICDATGAPVAALDVGCVASRFPAKRESIVNALRAAIAQLPPPFRSRLLR</sequence>
<dbReference type="SMART" id="SM00346">
    <property type="entry name" value="HTH_ICLR"/>
    <property type="match status" value="1"/>
</dbReference>
<evidence type="ECO:0000259" key="4">
    <source>
        <dbReference type="PROSITE" id="PS51077"/>
    </source>
</evidence>
<dbReference type="InterPro" id="IPR005471">
    <property type="entry name" value="Tscrpt_reg_IclR_N"/>
</dbReference>
<dbReference type="Gene3D" id="1.10.10.10">
    <property type="entry name" value="Winged helix-like DNA-binding domain superfamily/Winged helix DNA-binding domain"/>
    <property type="match status" value="1"/>
</dbReference>
<dbReference type="Gene3D" id="3.30.450.40">
    <property type="match status" value="1"/>
</dbReference>
<evidence type="ECO:0000313" key="7">
    <source>
        <dbReference type="Proteomes" id="UP000245754"/>
    </source>
</evidence>
<protein>
    <submittedName>
        <fullName evidence="6">IclR family transcriptional regulator</fullName>
    </submittedName>
</protein>